<evidence type="ECO:0000313" key="2">
    <source>
        <dbReference type="Proteomes" id="UP000241986"/>
    </source>
</evidence>
<gene>
    <name evidence="1" type="ORF">DAA48_22350</name>
</gene>
<dbReference type="AlphaFoldDB" id="A0A2T4MX72"/>
<accession>A0A2T4MX72</accession>
<comment type="caution">
    <text evidence="1">The sequence shown here is derived from an EMBL/GenBank/DDBJ whole genome shotgun (WGS) entry which is preliminary data.</text>
</comment>
<organism evidence="1 2">
    <name type="scientific">Aeromonas veronii</name>
    <dbReference type="NCBI Taxonomy" id="654"/>
    <lineage>
        <taxon>Bacteria</taxon>
        <taxon>Pseudomonadati</taxon>
        <taxon>Pseudomonadota</taxon>
        <taxon>Gammaproteobacteria</taxon>
        <taxon>Aeromonadales</taxon>
        <taxon>Aeromonadaceae</taxon>
        <taxon>Aeromonas</taxon>
    </lineage>
</organism>
<evidence type="ECO:0000313" key="1">
    <source>
        <dbReference type="EMBL" id="PTH79175.1"/>
    </source>
</evidence>
<dbReference type="Proteomes" id="UP000241986">
    <property type="component" value="Unassembled WGS sequence"/>
</dbReference>
<proteinExistence type="predicted"/>
<dbReference type="RefSeq" id="WP_107684815.1">
    <property type="nucleotide sequence ID" value="NZ_PZKL01000045.1"/>
</dbReference>
<protein>
    <submittedName>
        <fullName evidence="1">Uncharacterized protein</fullName>
    </submittedName>
</protein>
<dbReference type="EMBL" id="PZKL01000045">
    <property type="protein sequence ID" value="PTH79175.1"/>
    <property type="molecule type" value="Genomic_DNA"/>
</dbReference>
<name>A0A2T4MX72_AERVE</name>
<reference evidence="1 2" key="1">
    <citation type="submission" date="2018-03" db="EMBL/GenBank/DDBJ databases">
        <title>Aeromonas veronii whole genome sequencing and analysis.</title>
        <authorList>
            <person name="Xie H."/>
            <person name="Liu T."/>
            <person name="Wang K."/>
        </authorList>
    </citation>
    <scope>NUCLEOTIDE SEQUENCE [LARGE SCALE GENOMIC DNA]</scope>
    <source>
        <strain evidence="1 2">XH.VA.1</strain>
    </source>
</reference>
<sequence length="276" mass="31145">MQEIKNFIRAAIDDAISSSKTALELVSKLLGSGIILSPATLNSETKEFNTCKFYFGDISFTGTQLGSAYTAKEILKRGISYSKNMDYSILEKMFIIQTSARQKDMIDCIVMSDECKRVCVEHLSLNNPIRISHNVIIQASIGGQACSFSFETIKSNNLWTGLDLESPSPLLLCSLSREGFKEAWLDYDSQYELCPCRIHIDGVTIKLDKNNPWEKISELVGIDMNRYTLSDFDFEMPIVEKKYYNAKTGEAIYSDNVYDAEYSIEFGKLTIKKKGP</sequence>